<sequence length="326" mass="33462">MTSRGHAGSVRFIAQRVAQIPIVVLAASALIFVFVQVLPGNPGRNALGPAATVEQVAAWNVAHGVDAGVLERYIAWLAGFVTGDWGTSIVYATPTFDLVLGRLGNSMALGLLAFALLMPVAIGIGILQALCAGSRRDRASTVILLALAAVPEFVIGVVLLIVFAVAIPVFPVQSGAAFGDGAVPELRALILPALTLAIGSLAVIARTTRSGIIDVTRSPHYRTAVVSGLGAGAIVRGHVARNALIPTVSILGVYLGSLLVGSAVVETLFGYPGLGELLVTATQRKDASVLAAGVTIAATVGVLAVLLADVAFTLIDPRVRFRGQSR</sequence>
<dbReference type="Pfam" id="PF19300">
    <property type="entry name" value="BPD_transp_1_N"/>
    <property type="match status" value="1"/>
</dbReference>
<dbReference type="SUPFAM" id="SSF161098">
    <property type="entry name" value="MetI-like"/>
    <property type="match status" value="1"/>
</dbReference>
<evidence type="ECO:0000256" key="7">
    <source>
        <dbReference type="RuleBase" id="RU363032"/>
    </source>
</evidence>
<evidence type="ECO:0000256" key="2">
    <source>
        <dbReference type="ARBA" id="ARBA00022448"/>
    </source>
</evidence>
<feature type="transmembrane region" description="Helical" evidence="7">
    <location>
        <begin position="243"/>
        <end position="269"/>
    </location>
</feature>
<dbReference type="Proteomes" id="UP000292686">
    <property type="component" value="Unassembled WGS sequence"/>
</dbReference>
<accession>A0A4Q2MDH0</accession>
<keyword evidence="10" id="KW-1185">Reference proteome</keyword>
<proteinExistence type="inferred from homology"/>
<dbReference type="PROSITE" id="PS50928">
    <property type="entry name" value="ABC_TM1"/>
    <property type="match status" value="1"/>
</dbReference>
<gene>
    <name evidence="9" type="ORF">ESP50_02700</name>
</gene>
<evidence type="ECO:0000256" key="5">
    <source>
        <dbReference type="ARBA" id="ARBA00022989"/>
    </source>
</evidence>
<keyword evidence="4 7" id="KW-0812">Transmembrane</keyword>
<evidence type="ECO:0000313" key="9">
    <source>
        <dbReference type="EMBL" id="RXZ88112.1"/>
    </source>
</evidence>
<feature type="transmembrane region" description="Helical" evidence="7">
    <location>
        <begin position="107"/>
        <end position="130"/>
    </location>
</feature>
<evidence type="ECO:0000256" key="3">
    <source>
        <dbReference type="ARBA" id="ARBA00022475"/>
    </source>
</evidence>
<comment type="caution">
    <text evidence="9">The sequence shown here is derived from an EMBL/GenBank/DDBJ whole genome shotgun (WGS) entry which is preliminary data.</text>
</comment>
<evidence type="ECO:0000256" key="1">
    <source>
        <dbReference type="ARBA" id="ARBA00004651"/>
    </source>
</evidence>
<keyword evidence="3" id="KW-1003">Cell membrane</keyword>
<name>A0A4Q2MDH0_9MICO</name>
<keyword evidence="5 7" id="KW-1133">Transmembrane helix</keyword>
<comment type="similarity">
    <text evidence="7">Belongs to the binding-protein-dependent transport system permease family.</text>
</comment>
<dbReference type="AlphaFoldDB" id="A0A4Q2MDH0"/>
<dbReference type="OrthoDB" id="9778910at2"/>
<dbReference type="InterPro" id="IPR000515">
    <property type="entry name" value="MetI-like"/>
</dbReference>
<dbReference type="Gene3D" id="1.10.3720.10">
    <property type="entry name" value="MetI-like"/>
    <property type="match status" value="1"/>
</dbReference>
<evidence type="ECO:0000313" key="10">
    <source>
        <dbReference type="Proteomes" id="UP000292686"/>
    </source>
</evidence>
<dbReference type="EMBL" id="SDPM01000001">
    <property type="protein sequence ID" value="RXZ88112.1"/>
    <property type="molecule type" value="Genomic_DNA"/>
</dbReference>
<dbReference type="InterPro" id="IPR035906">
    <property type="entry name" value="MetI-like_sf"/>
</dbReference>
<dbReference type="InterPro" id="IPR045621">
    <property type="entry name" value="BPD_transp_1_N"/>
</dbReference>
<organism evidence="9 10">
    <name type="scientific">Agromyces atrinae</name>
    <dbReference type="NCBI Taxonomy" id="592376"/>
    <lineage>
        <taxon>Bacteria</taxon>
        <taxon>Bacillati</taxon>
        <taxon>Actinomycetota</taxon>
        <taxon>Actinomycetes</taxon>
        <taxon>Micrococcales</taxon>
        <taxon>Microbacteriaceae</taxon>
        <taxon>Agromyces</taxon>
    </lineage>
</organism>
<evidence type="ECO:0000259" key="8">
    <source>
        <dbReference type="PROSITE" id="PS50928"/>
    </source>
</evidence>
<evidence type="ECO:0000256" key="4">
    <source>
        <dbReference type="ARBA" id="ARBA00022692"/>
    </source>
</evidence>
<reference evidence="9 10" key="1">
    <citation type="submission" date="2019-01" db="EMBL/GenBank/DDBJ databases">
        <title>Agromyces.</title>
        <authorList>
            <person name="Li J."/>
        </authorList>
    </citation>
    <scope>NUCLEOTIDE SEQUENCE [LARGE SCALE GENOMIC DNA]</scope>
    <source>
        <strain evidence="9 10">DSM 23870</strain>
    </source>
</reference>
<feature type="transmembrane region" description="Helical" evidence="7">
    <location>
        <begin position="186"/>
        <end position="205"/>
    </location>
</feature>
<dbReference type="GO" id="GO:0005886">
    <property type="term" value="C:plasma membrane"/>
    <property type="evidence" value="ECO:0007669"/>
    <property type="project" value="UniProtKB-SubCell"/>
</dbReference>
<protein>
    <submittedName>
        <fullName evidence="9">ABC transporter permease</fullName>
    </submittedName>
</protein>
<dbReference type="PANTHER" id="PTHR43163">
    <property type="entry name" value="DIPEPTIDE TRANSPORT SYSTEM PERMEASE PROTEIN DPPB-RELATED"/>
    <property type="match status" value="1"/>
</dbReference>
<evidence type="ECO:0000256" key="6">
    <source>
        <dbReference type="ARBA" id="ARBA00023136"/>
    </source>
</evidence>
<keyword evidence="6 7" id="KW-0472">Membrane</keyword>
<dbReference type="PANTHER" id="PTHR43163:SF3">
    <property type="entry name" value="PEPTIDE ABC TRANSPORTER PERMEASE PROTEIN"/>
    <property type="match status" value="1"/>
</dbReference>
<feature type="transmembrane region" description="Helical" evidence="7">
    <location>
        <begin position="289"/>
        <end position="315"/>
    </location>
</feature>
<dbReference type="GO" id="GO:0055085">
    <property type="term" value="P:transmembrane transport"/>
    <property type="evidence" value="ECO:0007669"/>
    <property type="project" value="InterPro"/>
</dbReference>
<feature type="transmembrane region" description="Helical" evidence="7">
    <location>
        <begin position="142"/>
        <end position="166"/>
    </location>
</feature>
<keyword evidence="2 7" id="KW-0813">Transport</keyword>
<dbReference type="CDD" id="cd06261">
    <property type="entry name" value="TM_PBP2"/>
    <property type="match status" value="1"/>
</dbReference>
<dbReference type="Pfam" id="PF00528">
    <property type="entry name" value="BPD_transp_1"/>
    <property type="match status" value="1"/>
</dbReference>
<feature type="domain" description="ABC transmembrane type-1" evidence="8">
    <location>
        <begin position="103"/>
        <end position="307"/>
    </location>
</feature>
<comment type="subcellular location">
    <subcellularLocation>
        <location evidence="1 7">Cell membrane</location>
        <topology evidence="1 7">Multi-pass membrane protein</topology>
    </subcellularLocation>
</comment>
<feature type="transmembrane region" description="Helical" evidence="7">
    <location>
        <begin position="20"/>
        <end position="38"/>
    </location>
</feature>